<feature type="transmembrane region" description="Helical" evidence="8">
    <location>
        <begin position="420"/>
        <end position="437"/>
    </location>
</feature>
<dbReference type="InterPro" id="IPR020846">
    <property type="entry name" value="MFS_dom"/>
</dbReference>
<evidence type="ECO:0000256" key="7">
    <source>
        <dbReference type="RuleBase" id="RU003346"/>
    </source>
</evidence>
<keyword evidence="11" id="KW-1185">Reference proteome</keyword>
<feature type="transmembrane region" description="Helical" evidence="8">
    <location>
        <begin position="449"/>
        <end position="470"/>
    </location>
</feature>
<keyword evidence="4 8" id="KW-0812">Transmembrane</keyword>
<comment type="similarity">
    <text evidence="2 7">Belongs to the major facilitator superfamily. Sugar transporter (TC 2.A.1.1) family.</text>
</comment>
<evidence type="ECO:0000256" key="6">
    <source>
        <dbReference type="ARBA" id="ARBA00023136"/>
    </source>
</evidence>
<dbReference type="NCBIfam" id="TIGR00879">
    <property type="entry name" value="SP"/>
    <property type="match status" value="1"/>
</dbReference>
<evidence type="ECO:0000256" key="5">
    <source>
        <dbReference type="ARBA" id="ARBA00022989"/>
    </source>
</evidence>
<feature type="transmembrane region" description="Helical" evidence="8">
    <location>
        <begin position="21"/>
        <end position="45"/>
    </location>
</feature>
<evidence type="ECO:0000259" key="9">
    <source>
        <dbReference type="PROSITE" id="PS50850"/>
    </source>
</evidence>
<sequence>MKDQSKRAKYVIPRPRNKYNFFVALFVAVGSLCYGYASSISAALIGQPSWYDYMGLEAGSSYSQAILGLINGIYAAGGAVGCVFNMWACEALGRKKSIQLGCVISIVGAAIMTGSIDIPMFVVSRFIMGFGIGILVTLVPLYQSEVSPAESRGLMVGLHGVLIGFSYSMTGFVTYGCYFAAYGQFQACWRFPLSVQLIPCIVLFIGSFFLPESPRWLIGKDRTDEAWKVTCRLHRSKHDPEDTYAHAEYAQMMAQITFERQHNAVGTLAQARLAFSQKSFLRRLGLGFLVQFGNQCTGALVINNYNAQLFAGLGIKGGTPLLLLGFFNLLTVPGNLFNGLFIDRIGRRRFVITGCIGILVCLSGEAAMTAQFVETGSNNQIGLGFGVFFIFAYVVFYSSCLDATMYLIPSEIFPMVIRSFGMSWSIMGQFIATTILLEAAPTAFKNIGYKFWIILIILTVIYGILVYLYLPETKGMTLEDISVVFGDPVELSFEQALHKESSAAGVLDTEGTADEKTNSAHLEALQPGHERDEVSST</sequence>
<dbReference type="InterPro" id="IPR050360">
    <property type="entry name" value="MFS_Sugar_Transporters"/>
</dbReference>
<gene>
    <name evidence="10" type="ORF">AB675_7795</name>
</gene>
<dbReference type="PRINTS" id="PR00171">
    <property type="entry name" value="SUGRTRNSPORT"/>
</dbReference>
<dbReference type="OrthoDB" id="6612291at2759"/>
<keyword evidence="3 7" id="KW-0813">Transport</keyword>
<keyword evidence="6 8" id="KW-0472">Membrane</keyword>
<reference evidence="10 11" key="1">
    <citation type="submission" date="2015-06" db="EMBL/GenBank/DDBJ databases">
        <title>Draft genome of the ant-associated black yeast Phialophora attae CBS 131958.</title>
        <authorList>
            <person name="Moreno L.F."/>
            <person name="Stielow B.J."/>
            <person name="de Hoog S."/>
            <person name="Vicente V.A."/>
            <person name="Weiss V.A."/>
            <person name="de Vries M."/>
            <person name="Cruz L.M."/>
            <person name="Souza E.M."/>
        </authorList>
    </citation>
    <scope>NUCLEOTIDE SEQUENCE [LARGE SCALE GENOMIC DNA]</scope>
    <source>
        <strain evidence="10 11">CBS 131958</strain>
    </source>
</reference>
<dbReference type="GeneID" id="28740069"/>
<comment type="subcellular location">
    <subcellularLocation>
        <location evidence="1">Membrane</location>
        <topology evidence="1">Multi-pass membrane protein</topology>
    </subcellularLocation>
</comment>
<dbReference type="GO" id="GO:0016020">
    <property type="term" value="C:membrane"/>
    <property type="evidence" value="ECO:0007669"/>
    <property type="project" value="UniProtKB-SubCell"/>
</dbReference>
<accession>A0A0N0NMI4</accession>
<dbReference type="Proteomes" id="UP000038010">
    <property type="component" value="Unassembled WGS sequence"/>
</dbReference>
<comment type="caution">
    <text evidence="10">The sequence shown here is derived from an EMBL/GenBank/DDBJ whole genome shotgun (WGS) entry which is preliminary data.</text>
</comment>
<feature type="transmembrane region" description="Helical" evidence="8">
    <location>
        <begin position="193"/>
        <end position="210"/>
    </location>
</feature>
<dbReference type="PROSITE" id="PS50850">
    <property type="entry name" value="MFS"/>
    <property type="match status" value="1"/>
</dbReference>
<dbReference type="SUPFAM" id="SSF103473">
    <property type="entry name" value="MFS general substrate transporter"/>
    <property type="match status" value="1"/>
</dbReference>
<feature type="transmembrane region" description="Helical" evidence="8">
    <location>
        <begin position="154"/>
        <end position="181"/>
    </location>
</feature>
<dbReference type="GO" id="GO:0005351">
    <property type="term" value="F:carbohydrate:proton symporter activity"/>
    <property type="evidence" value="ECO:0007669"/>
    <property type="project" value="TreeGrafter"/>
</dbReference>
<feature type="domain" description="Major facilitator superfamily (MFS) profile" evidence="9">
    <location>
        <begin position="23"/>
        <end position="474"/>
    </location>
</feature>
<protein>
    <submittedName>
        <fullName evidence="10">Quinate permease</fullName>
    </submittedName>
</protein>
<dbReference type="RefSeq" id="XP_018000202.1">
    <property type="nucleotide sequence ID" value="XM_018148189.1"/>
</dbReference>
<dbReference type="InterPro" id="IPR005828">
    <property type="entry name" value="MFS_sugar_transport-like"/>
</dbReference>
<proteinExistence type="inferred from homology"/>
<dbReference type="EMBL" id="LFJN01000012">
    <property type="protein sequence ID" value="KPI40239.1"/>
    <property type="molecule type" value="Genomic_DNA"/>
</dbReference>
<keyword evidence="5 8" id="KW-1133">Transmembrane helix</keyword>
<evidence type="ECO:0000313" key="11">
    <source>
        <dbReference type="Proteomes" id="UP000038010"/>
    </source>
</evidence>
<evidence type="ECO:0000313" key="10">
    <source>
        <dbReference type="EMBL" id="KPI40239.1"/>
    </source>
</evidence>
<evidence type="ECO:0000256" key="8">
    <source>
        <dbReference type="SAM" id="Phobius"/>
    </source>
</evidence>
<feature type="transmembrane region" description="Helical" evidence="8">
    <location>
        <begin position="65"/>
        <end position="86"/>
    </location>
</feature>
<dbReference type="PANTHER" id="PTHR48022">
    <property type="entry name" value="PLASTIDIC GLUCOSE TRANSPORTER 4"/>
    <property type="match status" value="1"/>
</dbReference>
<dbReference type="InterPro" id="IPR036259">
    <property type="entry name" value="MFS_trans_sf"/>
</dbReference>
<name>A0A0N0NMI4_9EURO</name>
<dbReference type="PANTHER" id="PTHR48022:SF38">
    <property type="entry name" value="MAJOR FACILITATOR SUPERFAMILY (MFS) PROFILE DOMAIN-CONTAINING PROTEIN-RELATED"/>
    <property type="match status" value="1"/>
</dbReference>
<feature type="transmembrane region" description="Helical" evidence="8">
    <location>
        <begin position="122"/>
        <end position="142"/>
    </location>
</feature>
<dbReference type="InterPro" id="IPR003663">
    <property type="entry name" value="Sugar/inositol_transpt"/>
</dbReference>
<evidence type="ECO:0000256" key="3">
    <source>
        <dbReference type="ARBA" id="ARBA00022448"/>
    </source>
</evidence>
<dbReference type="Gene3D" id="1.20.1250.20">
    <property type="entry name" value="MFS general substrate transporter like domains"/>
    <property type="match status" value="1"/>
</dbReference>
<dbReference type="Pfam" id="PF00083">
    <property type="entry name" value="Sugar_tr"/>
    <property type="match status" value="1"/>
</dbReference>
<dbReference type="AlphaFoldDB" id="A0A0N0NMI4"/>
<dbReference type="VEuPathDB" id="FungiDB:AB675_7795"/>
<evidence type="ECO:0000256" key="4">
    <source>
        <dbReference type="ARBA" id="ARBA00022692"/>
    </source>
</evidence>
<dbReference type="InterPro" id="IPR005829">
    <property type="entry name" value="Sugar_transporter_CS"/>
</dbReference>
<dbReference type="PROSITE" id="PS00217">
    <property type="entry name" value="SUGAR_TRANSPORT_2"/>
    <property type="match status" value="1"/>
</dbReference>
<evidence type="ECO:0000256" key="2">
    <source>
        <dbReference type="ARBA" id="ARBA00010992"/>
    </source>
</evidence>
<organism evidence="10 11">
    <name type="scientific">Cyphellophora attinorum</name>
    <dbReference type="NCBI Taxonomy" id="1664694"/>
    <lineage>
        <taxon>Eukaryota</taxon>
        <taxon>Fungi</taxon>
        <taxon>Dikarya</taxon>
        <taxon>Ascomycota</taxon>
        <taxon>Pezizomycotina</taxon>
        <taxon>Eurotiomycetes</taxon>
        <taxon>Chaetothyriomycetidae</taxon>
        <taxon>Chaetothyriales</taxon>
        <taxon>Cyphellophoraceae</taxon>
        <taxon>Cyphellophora</taxon>
    </lineage>
</organism>
<feature type="transmembrane region" description="Helical" evidence="8">
    <location>
        <begin position="350"/>
        <end position="373"/>
    </location>
</feature>
<feature type="transmembrane region" description="Helical" evidence="8">
    <location>
        <begin position="385"/>
        <end position="408"/>
    </location>
</feature>
<evidence type="ECO:0000256" key="1">
    <source>
        <dbReference type="ARBA" id="ARBA00004141"/>
    </source>
</evidence>
<feature type="transmembrane region" description="Helical" evidence="8">
    <location>
        <begin position="322"/>
        <end position="341"/>
    </location>
</feature>